<reference evidence="2" key="1">
    <citation type="submission" date="2023-07" db="EMBL/GenBank/DDBJ databases">
        <title>A chromosome-level genome assembly of Lolium multiflorum.</title>
        <authorList>
            <person name="Chen Y."/>
            <person name="Copetti D."/>
            <person name="Kolliker R."/>
            <person name="Studer B."/>
        </authorList>
    </citation>
    <scope>NUCLEOTIDE SEQUENCE</scope>
    <source>
        <strain evidence="2">02402/16</strain>
        <tissue evidence="2">Leaf</tissue>
    </source>
</reference>
<proteinExistence type="predicted"/>
<feature type="region of interest" description="Disordered" evidence="1">
    <location>
        <begin position="69"/>
        <end position="148"/>
    </location>
</feature>
<dbReference type="Proteomes" id="UP001231189">
    <property type="component" value="Unassembled WGS sequence"/>
</dbReference>
<organism evidence="2 3">
    <name type="scientific">Lolium multiflorum</name>
    <name type="common">Italian ryegrass</name>
    <name type="synonym">Lolium perenne subsp. multiflorum</name>
    <dbReference type="NCBI Taxonomy" id="4521"/>
    <lineage>
        <taxon>Eukaryota</taxon>
        <taxon>Viridiplantae</taxon>
        <taxon>Streptophyta</taxon>
        <taxon>Embryophyta</taxon>
        <taxon>Tracheophyta</taxon>
        <taxon>Spermatophyta</taxon>
        <taxon>Magnoliopsida</taxon>
        <taxon>Liliopsida</taxon>
        <taxon>Poales</taxon>
        <taxon>Poaceae</taxon>
        <taxon>BOP clade</taxon>
        <taxon>Pooideae</taxon>
        <taxon>Poodae</taxon>
        <taxon>Poeae</taxon>
        <taxon>Poeae Chloroplast Group 2 (Poeae type)</taxon>
        <taxon>Loliodinae</taxon>
        <taxon>Loliinae</taxon>
        <taxon>Lolium</taxon>
    </lineage>
</organism>
<dbReference type="AlphaFoldDB" id="A0AAD8TLR3"/>
<dbReference type="EMBL" id="JAUUTY010000002">
    <property type="protein sequence ID" value="KAK1684087.1"/>
    <property type="molecule type" value="Genomic_DNA"/>
</dbReference>
<accession>A0AAD8TLR3</accession>
<evidence type="ECO:0000313" key="3">
    <source>
        <dbReference type="Proteomes" id="UP001231189"/>
    </source>
</evidence>
<evidence type="ECO:0000256" key="1">
    <source>
        <dbReference type="SAM" id="MobiDB-lite"/>
    </source>
</evidence>
<protein>
    <submittedName>
        <fullName evidence="2">Uncharacterized protein</fullName>
    </submittedName>
</protein>
<sequence length="148" mass="15876">MAGHKPSVKHFAFLDRSDPGDKCLSDLDAAKNAATPAAISLTQELFGNAYPSARDYIIRRNQLERQAAQAKRRAAKVQADGAKLGGYSNGSSRQQQQPGMSGGYKNGASRRQQQPGVTQGMEAPLAPVQAPPPQPPSLYDINEFPSLK</sequence>
<evidence type="ECO:0000313" key="2">
    <source>
        <dbReference type="EMBL" id="KAK1684087.1"/>
    </source>
</evidence>
<comment type="caution">
    <text evidence="2">The sequence shown here is derived from an EMBL/GenBank/DDBJ whole genome shotgun (WGS) entry which is preliminary data.</text>
</comment>
<name>A0AAD8TLR3_LOLMU</name>
<gene>
    <name evidence="2" type="ORF">QYE76_044935</name>
</gene>
<keyword evidence="3" id="KW-1185">Reference proteome</keyword>
<feature type="compositionally biased region" description="Polar residues" evidence="1">
    <location>
        <begin position="89"/>
        <end position="99"/>
    </location>
</feature>